<dbReference type="PANTHER" id="PTHR31560:SF0">
    <property type="entry name" value="UPF0652 PROTEIN C22H10.08"/>
    <property type="match status" value="1"/>
</dbReference>
<proteinExistence type="predicted"/>
<dbReference type="PANTHER" id="PTHR31560">
    <property type="entry name" value="UPF0652 PROTEIN C16A11.03C-RELATED"/>
    <property type="match status" value="1"/>
</dbReference>
<dbReference type="VEuPathDB" id="FungiDB:H257_03706"/>
<keyword evidence="1" id="KW-0812">Transmembrane</keyword>
<feature type="domain" description="Non-canonical E2 ubiquitin-conjugating enzyme C-terminal" evidence="2">
    <location>
        <begin position="288"/>
        <end position="726"/>
    </location>
</feature>
<comment type="caution">
    <text evidence="3">The sequence shown here is derived from an EMBL/GenBank/DDBJ whole genome shotgun (WGS) entry which is preliminary data.</text>
</comment>
<feature type="transmembrane region" description="Helical" evidence="1">
    <location>
        <begin position="20"/>
        <end position="43"/>
    </location>
</feature>
<feature type="transmembrane region" description="Helical" evidence="1">
    <location>
        <begin position="135"/>
        <end position="154"/>
    </location>
</feature>
<feature type="transmembrane region" description="Helical" evidence="1">
    <location>
        <begin position="93"/>
        <end position="115"/>
    </location>
</feature>
<organism evidence="3 4">
    <name type="scientific">Aphanomyces astaci</name>
    <name type="common">Crayfish plague agent</name>
    <dbReference type="NCBI Taxonomy" id="112090"/>
    <lineage>
        <taxon>Eukaryota</taxon>
        <taxon>Sar</taxon>
        <taxon>Stramenopiles</taxon>
        <taxon>Oomycota</taxon>
        <taxon>Saprolegniomycetes</taxon>
        <taxon>Saprolegniales</taxon>
        <taxon>Verrucalvaceae</taxon>
        <taxon>Aphanomyces</taxon>
    </lineage>
</organism>
<reference evidence="3" key="1">
    <citation type="submission" date="2018-07" db="EMBL/GenBank/DDBJ databases">
        <title>Annotation of Aphanomyces astaci genome assembly.</title>
        <authorList>
            <person name="Studholme D.J."/>
        </authorList>
    </citation>
    <scope>NUCLEOTIDE SEQUENCE [LARGE SCALE GENOMIC DNA]</scope>
    <source>
        <strain evidence="3">Pc</strain>
    </source>
</reference>
<sequence>MTVRRYLHGSGDKREEPEAMLLMYTWVLAMSAGMTLATCFTVFKWNDVKRDAGHGTMFMVFMSECLWSLMNLIRNFVVYVNNRQDTLDNLSILRLSIPCEVFFNTTSLWFILIAYEIHRRALQPRSECSSRAAMLRYSLAIYGLAVCMVVSLVACDALDLEFDTIDDETGKPKVERVAEFVLENMSWATWAVRLASVFLAGAMAVLLFRKRHHVAFHKLPAALVWIVALFCLFNIPYLVLEPLCDIGVINVTLLPIIDVVPIQVDETMEDVSMDQATLAKETQLILRRAKVMPMRLSDSERVLFNLLDAGLNVSEYTDKVDILSYQSPVKRILNELTDLFNIMSGMLVASDFRNGKKRIAGQKYHDNADFFKAVFEIGRRYKIMNPERMRNNYGKMIYLLQDASMQEIEDHFEFSCIEPTHTVHSFLADREGLDLLQDADVPVATRSLADSCGVGQRAIKSAAIDAIISRHTTTLLGADDIRRVLSSIDDNNSYLALNCTPITRMQALLEQYFQSPAPFSLEIRAGKNGARLSHSHKTQYAYAMQSLSLWRNITLEMFPLWFAVEEDLIHGGGYRLRGLNRMQRAPHTSQLIHAILSHTQKTSPMGWVGSSAIHLGDHNVPNALMFIDKYTQVSRILSPVVQTCDFVTRMQHDVYIQGLGGAEFVRQSILADFFKHAFDGSGADNFFDAGSCIDGRLTSAWNWCSKIEKKSFYHVFLMAGFVGFDGSFEK</sequence>
<name>A0A3R7ZD71_APHAT</name>
<keyword evidence="1" id="KW-1133">Transmembrane helix</keyword>
<accession>A0A3R7ZD71</accession>
<feature type="transmembrane region" description="Helical" evidence="1">
    <location>
        <begin position="55"/>
        <end position="73"/>
    </location>
</feature>
<dbReference type="AlphaFoldDB" id="A0A3R7ZD71"/>
<dbReference type="Pfam" id="PF09418">
    <property type="entry name" value="DUF2009"/>
    <property type="match status" value="1"/>
</dbReference>
<evidence type="ECO:0000256" key="1">
    <source>
        <dbReference type="SAM" id="Phobius"/>
    </source>
</evidence>
<dbReference type="InterPro" id="IPR018553">
    <property type="entry name" value="E2_Ub-conjug_enz"/>
</dbReference>
<dbReference type="InterPro" id="IPR057668">
    <property type="entry name" value="E2_Ub-conjug_enz_C"/>
</dbReference>
<gene>
    <name evidence="3" type="ORF">B5M09_000952</name>
</gene>
<protein>
    <recommendedName>
        <fullName evidence="2">Non-canonical E2 ubiquitin-conjugating enzyme C-terminal domain-containing protein</fullName>
    </recommendedName>
</protein>
<evidence type="ECO:0000313" key="4">
    <source>
        <dbReference type="Proteomes" id="UP000284702"/>
    </source>
</evidence>
<dbReference type="Proteomes" id="UP000284702">
    <property type="component" value="Unassembled WGS sequence"/>
</dbReference>
<feature type="transmembrane region" description="Helical" evidence="1">
    <location>
        <begin position="187"/>
        <end position="208"/>
    </location>
</feature>
<dbReference type="VEuPathDB" id="FungiDB:H257_03707"/>
<keyword evidence="1" id="KW-0472">Membrane</keyword>
<dbReference type="EMBL" id="MZMZ02002543">
    <property type="protein sequence ID" value="RQM25362.1"/>
    <property type="molecule type" value="Genomic_DNA"/>
</dbReference>
<evidence type="ECO:0000259" key="2">
    <source>
        <dbReference type="Pfam" id="PF09418"/>
    </source>
</evidence>
<evidence type="ECO:0000313" key="3">
    <source>
        <dbReference type="EMBL" id="RQM25362.1"/>
    </source>
</evidence>
<keyword evidence="4" id="KW-1185">Reference proteome</keyword>
<feature type="transmembrane region" description="Helical" evidence="1">
    <location>
        <begin position="220"/>
        <end position="240"/>
    </location>
</feature>